<dbReference type="InterPro" id="IPR036259">
    <property type="entry name" value="MFS_trans_sf"/>
</dbReference>
<dbReference type="Proteomes" id="UP000039865">
    <property type="component" value="Unassembled WGS sequence"/>
</dbReference>
<evidence type="ECO:0000256" key="4">
    <source>
        <dbReference type="ARBA" id="ARBA00023136"/>
    </source>
</evidence>
<evidence type="ECO:0000256" key="3">
    <source>
        <dbReference type="ARBA" id="ARBA00022989"/>
    </source>
</evidence>
<evidence type="ECO:0000256" key="2">
    <source>
        <dbReference type="ARBA" id="ARBA00022692"/>
    </source>
</evidence>
<gene>
    <name evidence="7" type="primary">Contig4391.g4692</name>
    <name evidence="7" type="ORF">STYLEM_15334</name>
</gene>
<dbReference type="EMBL" id="CCKQ01014478">
    <property type="protein sequence ID" value="CDW86242.1"/>
    <property type="molecule type" value="Genomic_DNA"/>
</dbReference>
<feature type="transmembrane region" description="Helical" evidence="6">
    <location>
        <begin position="303"/>
        <end position="322"/>
    </location>
</feature>
<feature type="compositionally biased region" description="Polar residues" evidence="5">
    <location>
        <begin position="578"/>
        <end position="589"/>
    </location>
</feature>
<feature type="transmembrane region" description="Helical" evidence="6">
    <location>
        <begin position="186"/>
        <end position="204"/>
    </location>
</feature>
<dbReference type="Gene3D" id="1.20.1250.20">
    <property type="entry name" value="MFS general substrate transporter like domains"/>
    <property type="match status" value="1"/>
</dbReference>
<keyword evidence="8" id="KW-1185">Reference proteome</keyword>
<accession>A0A078AYE9</accession>
<sequence>MKQKGPFANSRYQEDSHLTFGSDFTLSNNAAEYGSDNEKGSLLDTKRVSSNNLEFNANLEVLDLDKSDSRDIDIQTDPSIEDYLENVCGFGRFQLITFFILYLVIQPTCFLLYSIPYLQLMPSFECNSTGGSDSQVSGQWYSCKRDEACENKDQGNFRYRIEQFGDTSLQNYVVNLGLECDSPNKLRLIGSFYFIGVILSIIIWMKQSEYFGKKQLILYGSFVQLMAYTGILFFQFDLTVMYLYYLGLGMGSMLTLYNSFLYLQDFTPKKFKLAIGNLFLTFQILPMIFISIYLGLFSSNSQIPLIAGYVLSIAGFVLLIPLPESPVYLFGKDQFYDCQESLNYVATSNNRQPSVDFTRQEEEKSNSSFQRIESSYKSSQMKWFARQLVLNNYNRNFVIFAICWIVVSFNYYLILFHFQEFKGSVYLNGFSSALGEIFGYLIVGNFMVSFGTKDTIGLSFIGMILSAIMYLYPALQNKIYYAGAIFIMKASISCAFYSIFIGTNKFFKEELTPTIFCFCNIVSRFFTILTPLVGNGVQDSNDKNSFMFMFISLSFIAIATITCINDIESRKKQKKSQRGLQGFSSSGSDSKTKEV</sequence>
<dbReference type="InParanoid" id="A0A078AYE9"/>
<name>A0A078AYE9_STYLE</name>
<dbReference type="GO" id="GO:0016020">
    <property type="term" value="C:membrane"/>
    <property type="evidence" value="ECO:0007669"/>
    <property type="project" value="UniProtKB-SubCell"/>
</dbReference>
<feature type="transmembrane region" description="Helical" evidence="6">
    <location>
        <begin position="95"/>
        <end position="115"/>
    </location>
</feature>
<feature type="transmembrane region" description="Helical" evidence="6">
    <location>
        <begin position="546"/>
        <end position="567"/>
    </location>
</feature>
<feature type="transmembrane region" description="Helical" evidence="6">
    <location>
        <begin position="479"/>
        <end position="502"/>
    </location>
</feature>
<dbReference type="InterPro" id="IPR011701">
    <property type="entry name" value="MFS"/>
</dbReference>
<dbReference type="AlphaFoldDB" id="A0A078AYE9"/>
<evidence type="ECO:0000256" key="5">
    <source>
        <dbReference type="SAM" id="MobiDB-lite"/>
    </source>
</evidence>
<feature type="region of interest" description="Disordered" evidence="5">
    <location>
        <begin position="571"/>
        <end position="595"/>
    </location>
</feature>
<dbReference type="Pfam" id="PF07690">
    <property type="entry name" value="MFS_1"/>
    <property type="match status" value="1"/>
</dbReference>
<feature type="transmembrane region" description="Helical" evidence="6">
    <location>
        <begin position="424"/>
        <end position="443"/>
    </location>
</feature>
<keyword evidence="3 6" id="KW-1133">Transmembrane helix</keyword>
<dbReference type="SUPFAM" id="SSF103473">
    <property type="entry name" value="MFS general substrate transporter"/>
    <property type="match status" value="1"/>
</dbReference>
<evidence type="ECO:0000313" key="7">
    <source>
        <dbReference type="EMBL" id="CDW86242.1"/>
    </source>
</evidence>
<reference evidence="7 8" key="1">
    <citation type="submission" date="2014-06" db="EMBL/GenBank/DDBJ databases">
        <authorList>
            <person name="Swart Estienne"/>
        </authorList>
    </citation>
    <scope>NUCLEOTIDE SEQUENCE [LARGE SCALE GENOMIC DNA]</scope>
    <source>
        <strain evidence="7 8">130c</strain>
    </source>
</reference>
<evidence type="ECO:0000256" key="1">
    <source>
        <dbReference type="ARBA" id="ARBA00004141"/>
    </source>
</evidence>
<feature type="transmembrane region" description="Helical" evidence="6">
    <location>
        <begin position="242"/>
        <end position="263"/>
    </location>
</feature>
<keyword evidence="2 6" id="KW-0812">Transmembrane</keyword>
<evidence type="ECO:0000256" key="6">
    <source>
        <dbReference type="SAM" id="Phobius"/>
    </source>
</evidence>
<evidence type="ECO:0000313" key="8">
    <source>
        <dbReference type="Proteomes" id="UP000039865"/>
    </source>
</evidence>
<protein>
    <submittedName>
        <fullName evidence="7">Solute carrier family 22 member 4</fullName>
    </submittedName>
</protein>
<dbReference type="GO" id="GO:0022857">
    <property type="term" value="F:transmembrane transporter activity"/>
    <property type="evidence" value="ECO:0007669"/>
    <property type="project" value="InterPro"/>
</dbReference>
<feature type="transmembrane region" description="Helical" evidence="6">
    <location>
        <begin position="397"/>
        <end position="418"/>
    </location>
</feature>
<proteinExistence type="predicted"/>
<feature type="transmembrane region" description="Helical" evidence="6">
    <location>
        <begin position="514"/>
        <end position="534"/>
    </location>
</feature>
<organism evidence="7 8">
    <name type="scientific">Stylonychia lemnae</name>
    <name type="common">Ciliate</name>
    <dbReference type="NCBI Taxonomy" id="5949"/>
    <lineage>
        <taxon>Eukaryota</taxon>
        <taxon>Sar</taxon>
        <taxon>Alveolata</taxon>
        <taxon>Ciliophora</taxon>
        <taxon>Intramacronucleata</taxon>
        <taxon>Spirotrichea</taxon>
        <taxon>Stichotrichia</taxon>
        <taxon>Sporadotrichida</taxon>
        <taxon>Oxytrichidae</taxon>
        <taxon>Stylonychinae</taxon>
        <taxon>Stylonychia</taxon>
    </lineage>
</organism>
<dbReference type="PANTHER" id="PTHR24064">
    <property type="entry name" value="SOLUTE CARRIER FAMILY 22 MEMBER"/>
    <property type="match status" value="1"/>
</dbReference>
<keyword evidence="4 6" id="KW-0472">Membrane</keyword>
<comment type="subcellular location">
    <subcellularLocation>
        <location evidence="1">Membrane</location>
        <topology evidence="1">Multi-pass membrane protein</topology>
    </subcellularLocation>
</comment>
<dbReference type="OrthoDB" id="5141738at2759"/>
<feature type="transmembrane region" description="Helical" evidence="6">
    <location>
        <begin position="275"/>
        <end position="297"/>
    </location>
</feature>
<feature type="transmembrane region" description="Helical" evidence="6">
    <location>
        <begin position="455"/>
        <end position="473"/>
    </location>
</feature>
<feature type="transmembrane region" description="Helical" evidence="6">
    <location>
        <begin position="216"/>
        <end position="236"/>
    </location>
</feature>